<evidence type="ECO:0000313" key="5">
    <source>
        <dbReference type="Proteomes" id="UP000325295"/>
    </source>
</evidence>
<feature type="transmembrane region" description="Helical" evidence="3">
    <location>
        <begin position="7"/>
        <end position="29"/>
    </location>
</feature>
<evidence type="ECO:0000256" key="3">
    <source>
        <dbReference type="SAM" id="Phobius"/>
    </source>
</evidence>
<keyword evidence="3" id="KW-0812">Transmembrane</keyword>
<sequence>MKRQGFTIVECIVALLITAMIAVLIQLTFKVYEKVDQQPYDDNAQWYIFLQEMESSNNQYEIKNNGTKQSINVFSRTRQKNYSIGHNPYKSTVYMYGTEAGTGYLPLLQHVKTFQAVHSNQSPKVEFEVEFMSGEKHSGRVNFPIYEGPGE</sequence>
<keyword evidence="2" id="KW-0178">Competence</keyword>
<keyword evidence="3" id="KW-1133">Transmembrane helix</keyword>
<evidence type="ECO:0000256" key="1">
    <source>
        <dbReference type="ARBA" id="ARBA00004241"/>
    </source>
</evidence>
<dbReference type="GO" id="GO:0030420">
    <property type="term" value="P:establishment of competence for transformation"/>
    <property type="evidence" value="ECO:0007669"/>
    <property type="project" value="UniProtKB-KW"/>
</dbReference>
<proteinExistence type="predicted"/>
<evidence type="ECO:0000313" key="4">
    <source>
        <dbReference type="EMBL" id="QER67798.1"/>
    </source>
</evidence>
<dbReference type="RefSeq" id="WP_137602521.1">
    <property type="nucleotide sequence ID" value="NZ_BJEB01000056.1"/>
</dbReference>
<dbReference type="Proteomes" id="UP000325295">
    <property type="component" value="Chromosome"/>
</dbReference>
<dbReference type="KEGG" id="lnn:F0161_08065"/>
<dbReference type="GO" id="GO:0009986">
    <property type="term" value="C:cell surface"/>
    <property type="evidence" value="ECO:0007669"/>
    <property type="project" value="UniProtKB-SubCell"/>
</dbReference>
<protein>
    <submittedName>
        <fullName evidence="4">Prepilin-type N-terminal cleavage/methylation domain-containing protein</fullName>
    </submittedName>
</protein>
<name>A0A5P1X684_9LACO</name>
<dbReference type="NCBIfam" id="TIGR02532">
    <property type="entry name" value="IV_pilin_GFxxxE"/>
    <property type="match status" value="1"/>
</dbReference>
<keyword evidence="5" id="KW-1185">Reference proteome</keyword>
<dbReference type="Pfam" id="PF07963">
    <property type="entry name" value="N_methyl"/>
    <property type="match status" value="1"/>
</dbReference>
<keyword evidence="3" id="KW-0472">Membrane</keyword>
<organism evidence="4 5">
    <name type="scientific">Paucilactobacillus nenjiangensis</name>
    <dbReference type="NCBI Taxonomy" id="1296540"/>
    <lineage>
        <taxon>Bacteria</taxon>
        <taxon>Bacillati</taxon>
        <taxon>Bacillota</taxon>
        <taxon>Bacilli</taxon>
        <taxon>Lactobacillales</taxon>
        <taxon>Lactobacillaceae</taxon>
        <taxon>Paucilactobacillus</taxon>
    </lineage>
</organism>
<evidence type="ECO:0000256" key="2">
    <source>
        <dbReference type="ARBA" id="ARBA00023287"/>
    </source>
</evidence>
<accession>A0A5P1X684</accession>
<dbReference type="InterPro" id="IPR016977">
    <property type="entry name" value="ComGF"/>
</dbReference>
<gene>
    <name evidence="4" type="ORF">F0161_08065</name>
</gene>
<comment type="subcellular location">
    <subcellularLocation>
        <location evidence="1">Cell surface</location>
    </subcellularLocation>
</comment>
<dbReference type="EMBL" id="CP043939">
    <property type="protein sequence ID" value="QER67798.1"/>
    <property type="molecule type" value="Genomic_DNA"/>
</dbReference>
<reference evidence="4 5" key="1">
    <citation type="submission" date="2019-09" db="EMBL/GenBank/DDBJ databases">
        <title>Complete Genome Sequence of Lactobacillus nenjiangensis SH-Y15, isolated from sauerkraut.</title>
        <authorList>
            <person name="Yang H."/>
        </authorList>
    </citation>
    <scope>NUCLEOTIDE SEQUENCE [LARGE SCALE GENOMIC DNA]</scope>
    <source>
        <strain evidence="4 5">SH-Y15</strain>
    </source>
</reference>
<dbReference type="InterPro" id="IPR012902">
    <property type="entry name" value="N_methyl_site"/>
</dbReference>
<dbReference type="OrthoDB" id="2326913at2"/>
<dbReference type="AlphaFoldDB" id="A0A5P1X684"/>
<dbReference type="Pfam" id="PF15980">
    <property type="entry name" value="ComGF"/>
    <property type="match status" value="1"/>
</dbReference>